<dbReference type="PANTHER" id="PTHR43708:SF4">
    <property type="entry name" value="OXIDOREDUCTASE YCEM-RELATED"/>
    <property type="match status" value="1"/>
</dbReference>
<keyword evidence="4" id="KW-1185">Reference proteome</keyword>
<dbReference type="InterPro" id="IPR036291">
    <property type="entry name" value="NAD(P)-bd_dom_sf"/>
</dbReference>
<evidence type="ECO:0000313" key="4">
    <source>
        <dbReference type="Proteomes" id="UP000051922"/>
    </source>
</evidence>
<dbReference type="STRING" id="1423783.FC50_GL000057"/>
<feature type="domain" description="Gfo/Idh/MocA-like oxidoreductase N-terminal" evidence="1">
    <location>
        <begin position="3"/>
        <end position="121"/>
    </location>
</feature>
<dbReference type="EMBL" id="AZFJ01000006">
    <property type="protein sequence ID" value="KRL88200.1"/>
    <property type="molecule type" value="Genomic_DNA"/>
</dbReference>
<dbReference type="RefSeq" id="WP_056956122.1">
    <property type="nucleotide sequence ID" value="NZ_AZFJ01000006.1"/>
</dbReference>
<dbReference type="InterPro" id="IPR000683">
    <property type="entry name" value="Gfo/Idh/MocA-like_OxRdtase_N"/>
</dbReference>
<dbReference type="Proteomes" id="UP000051922">
    <property type="component" value="Unassembled WGS sequence"/>
</dbReference>
<dbReference type="SUPFAM" id="SSF55347">
    <property type="entry name" value="Glyceraldehyde-3-phosphate dehydrogenase-like, C-terminal domain"/>
    <property type="match status" value="1"/>
</dbReference>
<reference evidence="3 4" key="1">
    <citation type="journal article" date="2015" name="Genome Announc.">
        <title>Expanding the biotechnology potential of lactobacilli through comparative genomics of 213 strains and associated genera.</title>
        <authorList>
            <person name="Sun Z."/>
            <person name="Harris H.M."/>
            <person name="McCann A."/>
            <person name="Guo C."/>
            <person name="Argimon S."/>
            <person name="Zhang W."/>
            <person name="Yang X."/>
            <person name="Jeffery I.B."/>
            <person name="Cooney J.C."/>
            <person name="Kagawa T.F."/>
            <person name="Liu W."/>
            <person name="Song Y."/>
            <person name="Salvetti E."/>
            <person name="Wrobel A."/>
            <person name="Rasinkangas P."/>
            <person name="Parkhill J."/>
            <person name="Rea M.C."/>
            <person name="O'Sullivan O."/>
            <person name="Ritari J."/>
            <person name="Douillard F.P."/>
            <person name="Paul Ross R."/>
            <person name="Yang R."/>
            <person name="Briner A.E."/>
            <person name="Felis G.E."/>
            <person name="de Vos W.M."/>
            <person name="Barrangou R."/>
            <person name="Klaenhammer T.R."/>
            <person name="Caufield P.W."/>
            <person name="Cui Y."/>
            <person name="Zhang H."/>
            <person name="O'Toole P.W."/>
        </authorList>
    </citation>
    <scope>NUCLEOTIDE SEQUENCE [LARGE SCALE GENOMIC DNA]</scope>
    <source>
        <strain evidence="3 4">DSM 15945</strain>
    </source>
</reference>
<comment type="caution">
    <text evidence="3">The sequence shown here is derived from an EMBL/GenBank/DDBJ whole genome shotgun (WGS) entry which is preliminary data.</text>
</comment>
<name>A0A0R1UAY1_9LACO</name>
<accession>A0A0R1UAY1</accession>
<feature type="domain" description="YceM-like C-terminal" evidence="2">
    <location>
        <begin position="149"/>
        <end position="239"/>
    </location>
</feature>
<dbReference type="PANTHER" id="PTHR43708">
    <property type="entry name" value="CONSERVED EXPRESSED OXIDOREDUCTASE (EUROFUNG)"/>
    <property type="match status" value="1"/>
</dbReference>
<protein>
    <submittedName>
        <fullName evidence="3">Putative oxidoreductase (Putative)</fullName>
    </submittedName>
</protein>
<dbReference type="SUPFAM" id="SSF51735">
    <property type="entry name" value="NAD(P)-binding Rossmann-fold domains"/>
    <property type="match status" value="1"/>
</dbReference>
<evidence type="ECO:0000259" key="2">
    <source>
        <dbReference type="Pfam" id="PF21378"/>
    </source>
</evidence>
<dbReference type="Pfam" id="PF01408">
    <property type="entry name" value="GFO_IDH_MocA"/>
    <property type="match status" value="1"/>
</dbReference>
<dbReference type="GO" id="GO:0000166">
    <property type="term" value="F:nucleotide binding"/>
    <property type="evidence" value="ECO:0007669"/>
    <property type="project" value="InterPro"/>
</dbReference>
<dbReference type="Gene3D" id="3.40.50.720">
    <property type="entry name" value="NAD(P)-binding Rossmann-like Domain"/>
    <property type="match status" value="1"/>
</dbReference>
<dbReference type="AlphaFoldDB" id="A0A0R1UAY1"/>
<gene>
    <name evidence="3" type="ORF">FC50_GL000057</name>
</gene>
<dbReference type="InterPro" id="IPR048477">
    <property type="entry name" value="YceM-like_C"/>
</dbReference>
<dbReference type="Pfam" id="PF21378">
    <property type="entry name" value="YceM-like_C"/>
    <property type="match status" value="1"/>
</dbReference>
<evidence type="ECO:0000259" key="1">
    <source>
        <dbReference type="Pfam" id="PF01408"/>
    </source>
</evidence>
<evidence type="ECO:0000313" key="3">
    <source>
        <dbReference type="EMBL" id="KRL88200.1"/>
    </source>
</evidence>
<dbReference type="Gene3D" id="3.30.360.10">
    <property type="entry name" value="Dihydrodipicolinate Reductase, domain 2"/>
    <property type="match status" value="1"/>
</dbReference>
<dbReference type="OrthoDB" id="9815825at2"/>
<proteinExistence type="predicted"/>
<dbReference type="PATRIC" id="fig|1423783.4.peg.64"/>
<organism evidence="3 4">
    <name type="scientific">Lacticaseibacillus pantheris DSM 15945 = JCM 12539 = NBRC 106106</name>
    <dbReference type="NCBI Taxonomy" id="1423783"/>
    <lineage>
        <taxon>Bacteria</taxon>
        <taxon>Bacillati</taxon>
        <taxon>Bacillota</taxon>
        <taxon>Bacilli</taxon>
        <taxon>Lactobacillales</taxon>
        <taxon>Lactobacillaceae</taxon>
        <taxon>Lacticaseibacillus</taxon>
    </lineage>
</organism>
<sequence length="303" mass="33457">MQKIGVIGLGNIAQKAYLPLMAGLQDQYECHLATRNQTKGEYLAGRYGFQHLHQTLDELIAEQPAAVFVHTPTSTHVAVIEKLLQADINVYVDKPVAEDVDEVRRLYALADERGLLLTCGFNRRFAPAQRRLKDMPDKQLVMATKDRNFIEQDARFAIFDLMIHNVDTAAWLLDEPITDARARVLTDAAGNLMQGYLELTTAHSQGFVSTNMDAVNSEEVTVTTPGLRARVTDLAHSELRDGNGSTSLERPGWETTLRTRGFDALVQEFLDAVANGGANPVSPESSIRSHELCALLVDAIDAQ</sequence>
<dbReference type="InterPro" id="IPR051317">
    <property type="entry name" value="Gfo/Idh/MocA_oxidoreduct"/>
</dbReference>